<comment type="pathway">
    <text evidence="1">Cofactor biosynthesis; thiamine diphosphate biosynthesis.</text>
</comment>
<dbReference type="EC" id="3.5.99.2" evidence="1"/>
<dbReference type="Proteomes" id="UP001232156">
    <property type="component" value="Unassembled WGS sequence"/>
</dbReference>
<proteinExistence type="inferred from homology"/>
<dbReference type="InterPro" id="IPR027574">
    <property type="entry name" value="Thiaminase_II"/>
</dbReference>
<dbReference type="EMBL" id="JAUZQE010000003">
    <property type="protein sequence ID" value="MDR4124730.1"/>
    <property type="molecule type" value="Genomic_DNA"/>
</dbReference>
<comment type="function">
    <text evidence="1">Catalyzes an amino-pyrimidine hydrolysis reaction at the C5' of the pyrimidine moiety of thiamine compounds, a reaction that is part of a thiamine salvage pathway.</text>
</comment>
<evidence type="ECO:0000256" key="1">
    <source>
        <dbReference type="RuleBase" id="RU363093"/>
    </source>
</evidence>
<dbReference type="SUPFAM" id="SSF48613">
    <property type="entry name" value="Heme oxygenase-like"/>
    <property type="match status" value="1"/>
</dbReference>
<dbReference type="InterPro" id="IPR050967">
    <property type="entry name" value="Thiamine_Salvage_TenA"/>
</dbReference>
<dbReference type="RefSeq" id="WP_347286313.1">
    <property type="nucleotide sequence ID" value="NZ_JAUZQE010000003.1"/>
</dbReference>
<organism evidence="3 4">
    <name type="scientific">Yanghanlia caeni</name>
    <dbReference type="NCBI Taxonomy" id="3064283"/>
    <lineage>
        <taxon>Bacteria</taxon>
        <taxon>Pseudomonadati</taxon>
        <taxon>Pseudomonadota</taxon>
        <taxon>Betaproteobacteria</taxon>
        <taxon>Burkholderiales</taxon>
        <taxon>Alcaligenaceae</taxon>
        <taxon>Yanghanlia</taxon>
    </lineage>
</organism>
<sequence>MSTPFERLKQSCAAEWRAYCEHEFVRQLGAGTLPMEAFQHYLKQDYLFLVHFGRAWGLAVYKSRDIGQLRQSLDSLKAIIDVELDLHVKYCGEWGISEAQLAQLEESRATLAYTRYVLETGNRGDILDLHVALAPCIVGYAEIGNWLVDQRFTVRLDNPYGAWIDMYTSKEFQQAAQAEVDWINAQMADISDKRFQELARIFSEATRLEADFWQMGLTLQN</sequence>
<name>A0ABU1D2R0_9BURK</name>
<dbReference type="Gene3D" id="1.20.910.10">
    <property type="entry name" value="Heme oxygenase-like"/>
    <property type="match status" value="1"/>
</dbReference>
<protein>
    <recommendedName>
        <fullName evidence="1">Aminopyrimidine aminohydrolase</fullName>
        <ecNumber evidence="1">3.5.99.2</ecNumber>
    </recommendedName>
</protein>
<dbReference type="PANTHER" id="PTHR43198">
    <property type="entry name" value="BIFUNCTIONAL TH2 PROTEIN"/>
    <property type="match status" value="1"/>
</dbReference>
<comment type="catalytic activity">
    <reaction evidence="1">
        <text>4-amino-5-aminomethyl-2-methylpyrimidine + H2O = 4-amino-5-hydroxymethyl-2-methylpyrimidine + NH4(+)</text>
        <dbReference type="Rhea" id="RHEA:31799"/>
        <dbReference type="ChEBI" id="CHEBI:15377"/>
        <dbReference type="ChEBI" id="CHEBI:16892"/>
        <dbReference type="ChEBI" id="CHEBI:28938"/>
        <dbReference type="ChEBI" id="CHEBI:63416"/>
        <dbReference type="EC" id="3.5.99.2"/>
    </reaction>
</comment>
<dbReference type="Pfam" id="PF03070">
    <property type="entry name" value="TENA_THI-4"/>
    <property type="match status" value="1"/>
</dbReference>
<evidence type="ECO:0000259" key="2">
    <source>
        <dbReference type="Pfam" id="PF03070"/>
    </source>
</evidence>
<evidence type="ECO:0000313" key="3">
    <source>
        <dbReference type="EMBL" id="MDR4124730.1"/>
    </source>
</evidence>
<feature type="domain" description="Thiaminase-2/PQQC" evidence="2">
    <location>
        <begin position="14"/>
        <end position="217"/>
    </location>
</feature>
<comment type="similarity">
    <text evidence="1">Belongs to the TenA family.</text>
</comment>
<keyword evidence="4" id="KW-1185">Reference proteome</keyword>
<dbReference type="InterPro" id="IPR016084">
    <property type="entry name" value="Haem_Oase-like_multi-hlx"/>
</dbReference>
<gene>
    <name evidence="3" type="primary">tenA</name>
    <name evidence="3" type="ORF">Q8947_01875</name>
</gene>
<comment type="catalytic activity">
    <reaction evidence="1">
        <text>thiamine + H2O = 5-(2-hydroxyethyl)-4-methylthiazole + 4-amino-5-hydroxymethyl-2-methylpyrimidine + H(+)</text>
        <dbReference type="Rhea" id="RHEA:17509"/>
        <dbReference type="ChEBI" id="CHEBI:15377"/>
        <dbReference type="ChEBI" id="CHEBI:15378"/>
        <dbReference type="ChEBI" id="CHEBI:16892"/>
        <dbReference type="ChEBI" id="CHEBI:17957"/>
        <dbReference type="ChEBI" id="CHEBI:18385"/>
        <dbReference type="EC" id="3.5.99.2"/>
    </reaction>
</comment>
<evidence type="ECO:0000313" key="4">
    <source>
        <dbReference type="Proteomes" id="UP001232156"/>
    </source>
</evidence>
<reference evidence="3 4" key="1">
    <citation type="submission" date="2023-08" db="EMBL/GenBank/DDBJ databases">
        <title>Alcaligenaceae gen. nov., a novel taxon isolated from the sludge of Yixing Pesticide Factory.</title>
        <authorList>
            <person name="Ruan L."/>
        </authorList>
    </citation>
    <scope>NUCLEOTIDE SEQUENCE [LARGE SCALE GENOMIC DNA]</scope>
    <source>
        <strain evidence="3 4">LG-2</strain>
    </source>
</reference>
<dbReference type="NCBIfam" id="TIGR04306">
    <property type="entry name" value="salvage_TenA"/>
    <property type="match status" value="1"/>
</dbReference>
<comment type="caution">
    <text evidence="3">The sequence shown here is derived from an EMBL/GenBank/DDBJ whole genome shotgun (WGS) entry which is preliminary data.</text>
</comment>
<keyword evidence="1" id="KW-0378">Hydrolase</keyword>
<dbReference type="PANTHER" id="PTHR43198:SF2">
    <property type="entry name" value="SI:CH1073-67J19.1-RELATED"/>
    <property type="match status" value="1"/>
</dbReference>
<dbReference type="CDD" id="cd19367">
    <property type="entry name" value="TenA_C_ScTHI20-like"/>
    <property type="match status" value="1"/>
</dbReference>
<keyword evidence="1" id="KW-0784">Thiamine biosynthesis</keyword>
<dbReference type="InterPro" id="IPR004305">
    <property type="entry name" value="Thiaminase-2/PQQC"/>
</dbReference>
<accession>A0ABU1D2R0</accession>